<feature type="compositionally biased region" description="Basic and acidic residues" evidence="3">
    <location>
        <begin position="219"/>
        <end position="255"/>
    </location>
</feature>
<comment type="similarity">
    <text evidence="1 2">Belongs to the plant dehydrin family.</text>
</comment>
<keyword evidence="6" id="KW-1185">Reference proteome</keyword>
<dbReference type="OrthoDB" id="1934367at2759"/>
<dbReference type="GO" id="GO:0016020">
    <property type="term" value="C:membrane"/>
    <property type="evidence" value="ECO:0007669"/>
    <property type="project" value="TreeGrafter"/>
</dbReference>
<name>A0A9Q0FA49_9ROSI</name>
<dbReference type="PROSITE" id="PS00823">
    <property type="entry name" value="DEHYDRIN_2"/>
    <property type="match status" value="1"/>
</dbReference>
<evidence type="ECO:0000256" key="2">
    <source>
        <dbReference type="RuleBase" id="RU003995"/>
    </source>
</evidence>
<keyword evidence="4" id="KW-1133">Transmembrane helix</keyword>
<feature type="region of interest" description="Disordered" evidence="3">
    <location>
        <begin position="71"/>
        <end position="255"/>
    </location>
</feature>
<feature type="compositionally biased region" description="Basic and acidic residues" evidence="3">
    <location>
        <begin position="151"/>
        <end position="166"/>
    </location>
</feature>
<dbReference type="InterPro" id="IPR000167">
    <property type="entry name" value="Dehydrin"/>
</dbReference>
<sequence length="255" mass="28357">MNWDNSSQIPSNGGKLNAFSQFFGTSTSKPVNGLIYLLVVINCLSSFQIYAMPAFDNLELRTEIMADHYHPQSGSEIATKPEGETTNRGFFDCFKSKDEEKPPQDVTMEDKKEEDKPNLKKHLHRSDSNSSSSSDEEEGEGVEKKKKKGLKDKIKEKISGEKEGAENKGTAPAPENFDGMAKAEATDSEEKKGFLEKIKEKLPGHHKKAEEGISADFPAEGHHSDGETKEKKGFLEKIKEKIPGGHKNEEEKKAE</sequence>
<dbReference type="InterPro" id="IPR030513">
    <property type="entry name" value="Dehydrin_CS"/>
</dbReference>
<reference evidence="5" key="2">
    <citation type="journal article" date="2023" name="Plants (Basel)">
        <title>Annotation of the Turnera subulata (Passifloraceae) Draft Genome Reveals the S-Locus Evolved after the Divergence of Turneroideae from Passifloroideae in a Stepwise Manner.</title>
        <authorList>
            <person name="Henning P.M."/>
            <person name="Roalson E.H."/>
            <person name="Mir W."/>
            <person name="McCubbin A.G."/>
            <person name="Shore J.S."/>
        </authorList>
    </citation>
    <scope>NUCLEOTIDE SEQUENCE</scope>
    <source>
        <strain evidence="5">F60SS</strain>
    </source>
</reference>
<protein>
    <recommendedName>
        <fullName evidence="7">Dehydrin</fullName>
    </recommendedName>
</protein>
<keyword evidence="4" id="KW-0812">Transmembrane</keyword>
<comment type="caution">
    <text evidence="5">The sequence shown here is derived from an EMBL/GenBank/DDBJ whole genome shotgun (WGS) entry which is preliminary data.</text>
</comment>
<organism evidence="5 6">
    <name type="scientific">Turnera subulata</name>
    <dbReference type="NCBI Taxonomy" id="218843"/>
    <lineage>
        <taxon>Eukaryota</taxon>
        <taxon>Viridiplantae</taxon>
        <taxon>Streptophyta</taxon>
        <taxon>Embryophyta</taxon>
        <taxon>Tracheophyta</taxon>
        <taxon>Spermatophyta</taxon>
        <taxon>Magnoliopsida</taxon>
        <taxon>eudicotyledons</taxon>
        <taxon>Gunneridae</taxon>
        <taxon>Pentapetalae</taxon>
        <taxon>rosids</taxon>
        <taxon>fabids</taxon>
        <taxon>Malpighiales</taxon>
        <taxon>Passifloraceae</taxon>
        <taxon>Turnera</taxon>
    </lineage>
</organism>
<dbReference type="GO" id="GO:0009631">
    <property type="term" value="P:cold acclimation"/>
    <property type="evidence" value="ECO:0007669"/>
    <property type="project" value="TreeGrafter"/>
</dbReference>
<dbReference type="GO" id="GO:0009414">
    <property type="term" value="P:response to water deprivation"/>
    <property type="evidence" value="ECO:0007669"/>
    <property type="project" value="UniProtKB-ARBA"/>
</dbReference>
<evidence type="ECO:0000313" key="5">
    <source>
        <dbReference type="EMBL" id="KAJ4826914.1"/>
    </source>
</evidence>
<dbReference type="EMBL" id="JAKUCV010006547">
    <property type="protein sequence ID" value="KAJ4826914.1"/>
    <property type="molecule type" value="Genomic_DNA"/>
</dbReference>
<feature type="compositionally biased region" description="Basic and acidic residues" evidence="3">
    <location>
        <begin position="94"/>
        <end position="118"/>
    </location>
</feature>
<evidence type="ECO:0000256" key="3">
    <source>
        <dbReference type="SAM" id="MobiDB-lite"/>
    </source>
</evidence>
<reference evidence="5" key="1">
    <citation type="submission" date="2022-02" db="EMBL/GenBank/DDBJ databases">
        <authorList>
            <person name="Henning P.M."/>
            <person name="McCubbin A.G."/>
            <person name="Shore J.S."/>
        </authorList>
    </citation>
    <scope>NUCLEOTIDE SEQUENCE</scope>
    <source>
        <strain evidence="5">F60SS</strain>
        <tissue evidence="5">Leaves</tissue>
    </source>
</reference>
<dbReference type="GO" id="GO:0009737">
    <property type="term" value="P:response to abscisic acid"/>
    <property type="evidence" value="ECO:0007669"/>
    <property type="project" value="TreeGrafter"/>
</dbReference>
<keyword evidence="4" id="KW-0472">Membrane</keyword>
<feature type="transmembrane region" description="Helical" evidence="4">
    <location>
        <begin position="34"/>
        <end position="55"/>
    </location>
</feature>
<evidence type="ECO:0000256" key="1">
    <source>
        <dbReference type="ARBA" id="ARBA00008403"/>
    </source>
</evidence>
<dbReference type="PROSITE" id="PS00315">
    <property type="entry name" value="DEHYDRIN_1"/>
    <property type="match status" value="1"/>
</dbReference>
<dbReference type="Pfam" id="PF00257">
    <property type="entry name" value="Dehydrin"/>
    <property type="match status" value="1"/>
</dbReference>
<dbReference type="GO" id="GO:0005829">
    <property type="term" value="C:cytosol"/>
    <property type="evidence" value="ECO:0007669"/>
    <property type="project" value="TreeGrafter"/>
</dbReference>
<dbReference type="PANTHER" id="PTHR33346">
    <property type="entry name" value="DEHYDRIN XERO 2-RELATED"/>
    <property type="match status" value="1"/>
</dbReference>
<dbReference type="PANTHER" id="PTHR33346:SF53">
    <property type="entry name" value="DEHYDRIN COR47-LIKE"/>
    <property type="match status" value="1"/>
</dbReference>
<feature type="compositionally biased region" description="Basic and acidic residues" evidence="3">
    <location>
        <begin position="184"/>
        <end position="211"/>
    </location>
</feature>
<evidence type="ECO:0000256" key="4">
    <source>
        <dbReference type="SAM" id="Phobius"/>
    </source>
</evidence>
<accession>A0A9Q0FA49</accession>
<proteinExistence type="inferred from homology"/>
<evidence type="ECO:0000313" key="6">
    <source>
        <dbReference type="Proteomes" id="UP001141552"/>
    </source>
</evidence>
<dbReference type="AlphaFoldDB" id="A0A9Q0FA49"/>
<evidence type="ECO:0008006" key="7">
    <source>
        <dbReference type="Google" id="ProtNLM"/>
    </source>
</evidence>
<gene>
    <name evidence="5" type="ORF">Tsubulata_006144</name>
</gene>
<dbReference type="Proteomes" id="UP001141552">
    <property type="component" value="Unassembled WGS sequence"/>
</dbReference>